<dbReference type="OrthoDB" id="414418at2759"/>
<name>A0A1X2ITX7_9FUNG</name>
<evidence type="ECO:0000313" key="1">
    <source>
        <dbReference type="EMBL" id="ORZ22223.1"/>
    </source>
</evidence>
<gene>
    <name evidence="1" type="ORF">BCR42DRAFT_344905</name>
</gene>
<dbReference type="InterPro" id="IPR029033">
    <property type="entry name" value="His_PPase_superfam"/>
</dbReference>
<dbReference type="Proteomes" id="UP000193560">
    <property type="component" value="Unassembled WGS sequence"/>
</dbReference>
<accession>A0A1X2ITX7</accession>
<organism evidence="1 2">
    <name type="scientific">Absidia repens</name>
    <dbReference type="NCBI Taxonomy" id="90262"/>
    <lineage>
        <taxon>Eukaryota</taxon>
        <taxon>Fungi</taxon>
        <taxon>Fungi incertae sedis</taxon>
        <taxon>Mucoromycota</taxon>
        <taxon>Mucoromycotina</taxon>
        <taxon>Mucoromycetes</taxon>
        <taxon>Mucorales</taxon>
        <taxon>Cunninghamellaceae</taxon>
        <taxon>Absidia</taxon>
    </lineage>
</organism>
<evidence type="ECO:0000313" key="2">
    <source>
        <dbReference type="Proteomes" id="UP000193560"/>
    </source>
</evidence>
<dbReference type="InterPro" id="IPR013078">
    <property type="entry name" value="His_Pase_superF_clade-1"/>
</dbReference>
<dbReference type="SUPFAM" id="SSF53254">
    <property type="entry name" value="Phosphoglycerate mutase-like"/>
    <property type="match status" value="1"/>
</dbReference>
<protein>
    <submittedName>
        <fullName evidence="1">Histidine phosphatase superfamily</fullName>
    </submittedName>
</protein>
<proteinExistence type="predicted"/>
<dbReference type="STRING" id="90262.A0A1X2ITX7"/>
<sequence>MLKEIWITRHGFREDWVNPAPIYPTGLTHDSQLSVEGLQQAEELGVFLQDKAIQRIYTSPFYRVLQTILPLAKVTQVPIHIDYAMAEWYGEAYPEYLLPTTIENQQKLFPELDFQVDYVSSVEVPDGPETVAKCHQRTQKGLDNLIKQLDDEGEVSTILLSGHAATVITAVRTLMDDPNLAVKSGTCSLAKLVRRSDSDTGSGQWDLVLNGDCSHLSNGEQRSWMFAGDVPDYKIK</sequence>
<dbReference type="PANTHER" id="PTHR16469:SF51">
    <property type="entry name" value="TRANSCRIPTION FACTOR TAU 55 KDA SUBUNIT"/>
    <property type="match status" value="1"/>
</dbReference>
<dbReference type="InterPro" id="IPR051710">
    <property type="entry name" value="Phosphatase_SH3-domain"/>
</dbReference>
<reference evidence="1 2" key="1">
    <citation type="submission" date="2016-07" db="EMBL/GenBank/DDBJ databases">
        <title>Pervasive Adenine N6-methylation of Active Genes in Fungi.</title>
        <authorList>
            <consortium name="DOE Joint Genome Institute"/>
            <person name="Mondo S.J."/>
            <person name="Dannebaum R.O."/>
            <person name="Kuo R.C."/>
            <person name="Labutti K."/>
            <person name="Haridas S."/>
            <person name="Kuo A."/>
            <person name="Salamov A."/>
            <person name="Ahrendt S.R."/>
            <person name="Lipzen A."/>
            <person name="Sullivan W."/>
            <person name="Andreopoulos W.B."/>
            <person name="Clum A."/>
            <person name="Lindquist E."/>
            <person name="Daum C."/>
            <person name="Ramamoorthy G.K."/>
            <person name="Gryganskyi A."/>
            <person name="Culley D."/>
            <person name="Magnuson J.K."/>
            <person name="James T.Y."/>
            <person name="O'Malley M.A."/>
            <person name="Stajich J.E."/>
            <person name="Spatafora J.W."/>
            <person name="Visel A."/>
            <person name="Grigoriev I.V."/>
        </authorList>
    </citation>
    <scope>NUCLEOTIDE SEQUENCE [LARGE SCALE GENOMIC DNA]</scope>
    <source>
        <strain evidence="1 2">NRRL 1336</strain>
    </source>
</reference>
<dbReference type="Gene3D" id="3.40.50.1240">
    <property type="entry name" value="Phosphoglycerate mutase-like"/>
    <property type="match status" value="1"/>
</dbReference>
<dbReference type="AlphaFoldDB" id="A0A1X2ITX7"/>
<dbReference type="Pfam" id="PF00300">
    <property type="entry name" value="His_Phos_1"/>
    <property type="match status" value="1"/>
</dbReference>
<comment type="caution">
    <text evidence="1">The sequence shown here is derived from an EMBL/GenBank/DDBJ whole genome shotgun (WGS) entry which is preliminary data.</text>
</comment>
<dbReference type="CDD" id="cd07067">
    <property type="entry name" value="HP_PGM_like"/>
    <property type="match status" value="1"/>
</dbReference>
<dbReference type="PANTHER" id="PTHR16469">
    <property type="entry name" value="UBIQUITIN-ASSOCIATED AND SH3 DOMAIN-CONTAINING BA-RELATED"/>
    <property type="match status" value="1"/>
</dbReference>
<dbReference type="EMBL" id="MCGE01000004">
    <property type="protein sequence ID" value="ORZ22223.1"/>
    <property type="molecule type" value="Genomic_DNA"/>
</dbReference>
<keyword evidence="2" id="KW-1185">Reference proteome</keyword>